<proteinExistence type="predicted"/>
<protein>
    <submittedName>
        <fullName evidence="1">Uncharacterized protein</fullName>
    </submittedName>
</protein>
<organism evidence="1 2">
    <name type="scientific">Varibaculum cambriense</name>
    <dbReference type="NCBI Taxonomy" id="184870"/>
    <lineage>
        <taxon>Bacteria</taxon>
        <taxon>Bacillati</taxon>
        <taxon>Actinomycetota</taxon>
        <taxon>Actinomycetes</taxon>
        <taxon>Actinomycetales</taxon>
        <taxon>Actinomycetaceae</taxon>
        <taxon>Varibaculum</taxon>
    </lineage>
</organism>
<evidence type="ECO:0000313" key="1">
    <source>
        <dbReference type="EMBL" id="KXB81862.1"/>
    </source>
</evidence>
<comment type="caution">
    <text evidence="1">The sequence shown here is derived from an EMBL/GenBank/DDBJ whole genome shotgun (WGS) entry which is preliminary data.</text>
</comment>
<dbReference type="EMBL" id="LSDN01000005">
    <property type="protein sequence ID" value="KXB81862.1"/>
    <property type="molecule type" value="Genomic_DNA"/>
</dbReference>
<reference evidence="1 2" key="1">
    <citation type="submission" date="2016-01" db="EMBL/GenBank/DDBJ databases">
        <authorList>
            <person name="Mitreva M."/>
            <person name="Pepin K.H."/>
            <person name="Mihindukulasuriya K.A."/>
            <person name="Fulton R."/>
            <person name="Fronick C."/>
            <person name="O'Laughlin M."/>
            <person name="Miner T."/>
            <person name="Herter B."/>
            <person name="Rosa B.A."/>
            <person name="Cordes M."/>
            <person name="Tomlinson C."/>
            <person name="Wollam A."/>
            <person name="Palsikar V.B."/>
            <person name="Mardis E.R."/>
            <person name="Wilson R.K."/>
        </authorList>
    </citation>
    <scope>NUCLEOTIDE SEQUENCE [LARGE SCALE GENOMIC DNA]</scope>
    <source>
        <strain evidence="1 2">DNF00696</strain>
    </source>
</reference>
<dbReference type="AlphaFoldDB" id="A0AB34X1H3"/>
<accession>A0AB34X1H3</accession>
<sequence length="42" mass="4726">MLAVASYEHDVCASSSCERKTPRIFAVKSNQEPGNHGRQRKH</sequence>
<evidence type="ECO:0000313" key="2">
    <source>
        <dbReference type="Proteomes" id="UP000070572"/>
    </source>
</evidence>
<name>A0AB34X1H3_9ACTO</name>
<dbReference type="Proteomes" id="UP000070572">
    <property type="component" value="Unassembled WGS sequence"/>
</dbReference>
<gene>
    <name evidence="1" type="ORF">HMPREF1862_00292</name>
</gene>